<dbReference type="InterPro" id="IPR013078">
    <property type="entry name" value="His_Pase_superF_clade-1"/>
</dbReference>
<dbReference type="CDD" id="cd07040">
    <property type="entry name" value="HP"/>
    <property type="match status" value="1"/>
</dbReference>
<organism evidence="1 2">
    <name type="scientific">Hymenobacter mucosus</name>
    <dbReference type="NCBI Taxonomy" id="1411120"/>
    <lineage>
        <taxon>Bacteria</taxon>
        <taxon>Pseudomonadati</taxon>
        <taxon>Bacteroidota</taxon>
        <taxon>Cytophagia</taxon>
        <taxon>Cytophagales</taxon>
        <taxon>Hymenobacteraceae</taxon>
        <taxon>Hymenobacter</taxon>
    </lineage>
</organism>
<proteinExistence type="predicted"/>
<dbReference type="EMBL" id="FZNS01000001">
    <property type="protein sequence ID" value="SNR31272.1"/>
    <property type="molecule type" value="Genomic_DNA"/>
</dbReference>
<dbReference type="Gene3D" id="3.40.50.1240">
    <property type="entry name" value="Phosphoglycerate mutase-like"/>
    <property type="match status" value="1"/>
</dbReference>
<keyword evidence="2" id="KW-1185">Reference proteome</keyword>
<reference evidence="2" key="1">
    <citation type="submission" date="2017-06" db="EMBL/GenBank/DDBJ databases">
        <authorList>
            <person name="Varghese N."/>
            <person name="Submissions S."/>
        </authorList>
    </citation>
    <scope>NUCLEOTIDE SEQUENCE [LARGE SCALE GENOMIC DNA]</scope>
    <source>
        <strain evidence="2">DSM 28041</strain>
    </source>
</reference>
<accession>A0A238VA10</accession>
<evidence type="ECO:0000313" key="2">
    <source>
        <dbReference type="Proteomes" id="UP000198310"/>
    </source>
</evidence>
<name>A0A238VA10_9BACT</name>
<dbReference type="AlphaFoldDB" id="A0A238VA10"/>
<sequence>MNKLSRPVLWLLTVLILGTAFGPKAGQRYTSAPDTVVYIVRHAEKDLTPNLPDPALTPVGQARALALRKRLASRPRIRGIFSTNTGRTRATAQPLAERYGLPIENYDAKQLPALAERIKRDFRGQAVLIVGHSNTILETVEAFGAARPVASIGDDTYDYLLKVTIPGSAAGPATAVAEHYGAKH</sequence>
<dbReference type="InterPro" id="IPR029033">
    <property type="entry name" value="His_PPase_superfam"/>
</dbReference>
<evidence type="ECO:0000313" key="1">
    <source>
        <dbReference type="EMBL" id="SNR31272.1"/>
    </source>
</evidence>
<dbReference type="SUPFAM" id="SSF53254">
    <property type="entry name" value="Phosphoglycerate mutase-like"/>
    <property type="match status" value="1"/>
</dbReference>
<gene>
    <name evidence="1" type="ORF">SAMN06269173_101357</name>
</gene>
<dbReference type="Pfam" id="PF00300">
    <property type="entry name" value="His_Phos_1"/>
    <property type="match status" value="1"/>
</dbReference>
<dbReference type="RefSeq" id="WP_089331459.1">
    <property type="nucleotide sequence ID" value="NZ_FZNS01000001.1"/>
</dbReference>
<dbReference type="SMART" id="SM00855">
    <property type="entry name" value="PGAM"/>
    <property type="match status" value="1"/>
</dbReference>
<dbReference type="Proteomes" id="UP000198310">
    <property type="component" value="Unassembled WGS sequence"/>
</dbReference>
<protein>
    <submittedName>
        <fullName evidence="1">Histidine phosphatase superfamily (Branch 1)</fullName>
    </submittedName>
</protein>